<evidence type="ECO:0000313" key="8">
    <source>
        <dbReference type="EMBL" id="RKR83947.1"/>
    </source>
</evidence>
<name>A0A495J4R6_9SPHI</name>
<dbReference type="RefSeq" id="WP_121199389.1">
    <property type="nucleotide sequence ID" value="NZ_RBKU01000001.1"/>
</dbReference>
<keyword evidence="2" id="KW-1003">Cell membrane</keyword>
<comment type="subcellular location">
    <subcellularLocation>
        <location evidence="1">Cell membrane</location>
        <topology evidence="1">Multi-pass membrane protein</topology>
    </subcellularLocation>
</comment>
<dbReference type="Proteomes" id="UP000268007">
    <property type="component" value="Unassembled WGS sequence"/>
</dbReference>
<comment type="caution">
    <text evidence="8">The sequence shown here is derived from an EMBL/GenBank/DDBJ whole genome shotgun (WGS) entry which is preliminary data.</text>
</comment>
<feature type="transmembrane region" description="Helical" evidence="6">
    <location>
        <begin position="341"/>
        <end position="363"/>
    </location>
</feature>
<gene>
    <name evidence="8" type="ORF">BDD43_4162</name>
</gene>
<feature type="transmembrane region" description="Helical" evidence="6">
    <location>
        <begin position="20"/>
        <end position="39"/>
    </location>
</feature>
<dbReference type="Pfam" id="PF12698">
    <property type="entry name" value="ABC2_membrane_3"/>
    <property type="match status" value="1"/>
</dbReference>
<evidence type="ECO:0000313" key="9">
    <source>
        <dbReference type="Proteomes" id="UP000268007"/>
    </source>
</evidence>
<dbReference type="EMBL" id="RBKU01000001">
    <property type="protein sequence ID" value="RKR83947.1"/>
    <property type="molecule type" value="Genomic_DNA"/>
</dbReference>
<evidence type="ECO:0000256" key="1">
    <source>
        <dbReference type="ARBA" id="ARBA00004651"/>
    </source>
</evidence>
<protein>
    <submittedName>
        <fullName evidence="8">ABC-2 type transport system permease protein</fullName>
    </submittedName>
</protein>
<accession>A0A495J4R6</accession>
<dbReference type="InterPro" id="IPR013525">
    <property type="entry name" value="ABC2_TM"/>
</dbReference>
<dbReference type="GO" id="GO:0005886">
    <property type="term" value="C:plasma membrane"/>
    <property type="evidence" value="ECO:0007669"/>
    <property type="project" value="UniProtKB-SubCell"/>
</dbReference>
<evidence type="ECO:0000256" key="4">
    <source>
        <dbReference type="ARBA" id="ARBA00022989"/>
    </source>
</evidence>
<feature type="transmembrane region" description="Helical" evidence="6">
    <location>
        <begin position="228"/>
        <end position="248"/>
    </location>
</feature>
<dbReference type="PANTHER" id="PTHR30294:SF38">
    <property type="entry name" value="TRANSPORT PERMEASE PROTEIN"/>
    <property type="match status" value="1"/>
</dbReference>
<dbReference type="OrthoDB" id="266913at2"/>
<feature type="transmembrane region" description="Helical" evidence="6">
    <location>
        <begin position="398"/>
        <end position="420"/>
    </location>
</feature>
<evidence type="ECO:0000256" key="6">
    <source>
        <dbReference type="SAM" id="Phobius"/>
    </source>
</evidence>
<dbReference type="InterPro" id="IPR051449">
    <property type="entry name" value="ABC-2_transporter_component"/>
</dbReference>
<keyword evidence="3 6" id="KW-0812">Transmembrane</keyword>
<evidence type="ECO:0000259" key="7">
    <source>
        <dbReference type="Pfam" id="PF12698"/>
    </source>
</evidence>
<dbReference type="AlphaFoldDB" id="A0A495J4R6"/>
<organism evidence="8 9">
    <name type="scientific">Mucilaginibacter gracilis</name>
    <dbReference type="NCBI Taxonomy" id="423350"/>
    <lineage>
        <taxon>Bacteria</taxon>
        <taxon>Pseudomonadati</taxon>
        <taxon>Bacteroidota</taxon>
        <taxon>Sphingobacteriia</taxon>
        <taxon>Sphingobacteriales</taxon>
        <taxon>Sphingobacteriaceae</taxon>
        <taxon>Mucilaginibacter</taxon>
    </lineage>
</organism>
<dbReference type="GO" id="GO:0140359">
    <property type="term" value="F:ABC-type transporter activity"/>
    <property type="evidence" value="ECO:0007669"/>
    <property type="project" value="InterPro"/>
</dbReference>
<keyword evidence="5 6" id="KW-0472">Membrane</keyword>
<proteinExistence type="predicted"/>
<feature type="domain" description="ABC-2 type transporter transmembrane" evidence="7">
    <location>
        <begin position="22"/>
        <end position="415"/>
    </location>
</feature>
<sequence>MFKLWATIIKDIRILSRDKVGITLMFGMPIALVLIITSIQNSTFNLVNKSKVALLVCNNDTGKLSVEFLQAVNGIGMFKMQTIPKTERSENLTERMHNSEAPLAIVIPADFSTMIDAKAKLVSGKALNTFGLDGGKVDSAAKPMLPLNMYYKPALQNQFRQSVQGALYSALQVVQSKQILRVMYLAINSKKLPPKLEDELLNNKITITETPVLWDGSRNIPNASQHNVPSWTIFAMFFVVISLAGSIVREKLSGSFIRLKTLPTNYFVALLSKQITYLLVTLLQAAVIFAIGIWLFPYMGLPVLNLPADFGALVFVSLVCGWCAVSYAICIGVFAQTQEQANGFGAISIVMLAAIGGLMVPSFSMPESFRVVMKLSPLHWCLEAYYGLFLEGGKLKDVLVNIIPLLGITLVLQATAVLGLKVKKLI</sequence>
<dbReference type="Gene3D" id="3.40.1710.10">
    <property type="entry name" value="abc type-2 transporter like domain"/>
    <property type="match status" value="1"/>
</dbReference>
<keyword evidence="4 6" id="KW-1133">Transmembrane helix</keyword>
<feature type="transmembrane region" description="Helical" evidence="6">
    <location>
        <begin position="310"/>
        <end position="334"/>
    </location>
</feature>
<feature type="transmembrane region" description="Helical" evidence="6">
    <location>
        <begin position="275"/>
        <end position="298"/>
    </location>
</feature>
<evidence type="ECO:0000256" key="5">
    <source>
        <dbReference type="ARBA" id="ARBA00023136"/>
    </source>
</evidence>
<keyword evidence="9" id="KW-1185">Reference proteome</keyword>
<evidence type="ECO:0000256" key="2">
    <source>
        <dbReference type="ARBA" id="ARBA00022475"/>
    </source>
</evidence>
<dbReference type="PANTHER" id="PTHR30294">
    <property type="entry name" value="MEMBRANE COMPONENT OF ABC TRANSPORTER YHHJ-RELATED"/>
    <property type="match status" value="1"/>
</dbReference>
<evidence type="ECO:0000256" key="3">
    <source>
        <dbReference type="ARBA" id="ARBA00022692"/>
    </source>
</evidence>
<reference evidence="8 9" key="1">
    <citation type="submission" date="2018-10" db="EMBL/GenBank/DDBJ databases">
        <title>Genomic Encyclopedia of Archaeal and Bacterial Type Strains, Phase II (KMG-II): from individual species to whole genera.</title>
        <authorList>
            <person name="Goeker M."/>
        </authorList>
    </citation>
    <scope>NUCLEOTIDE SEQUENCE [LARGE SCALE GENOMIC DNA]</scope>
    <source>
        <strain evidence="8 9">DSM 18602</strain>
    </source>
</reference>